<evidence type="ECO:0000313" key="2">
    <source>
        <dbReference type="Proteomes" id="UP000253868"/>
    </source>
</evidence>
<sequence>MIHDTTHAYLAGLESRLAADGCAPRQDNWGGAPVLVGRRADFRLRWMATRLHLFTIAAAVPHIDFQTIATFTNQSLQYARKNKGGLPVGLQTGVAVLPVLVSERVDPAALAWAREKQRNEFACIARPVVVDSARGEIAFFRGHPMIGGIYSSHLVKKGDAYLEWRA</sequence>
<protein>
    <submittedName>
        <fullName evidence="1">Levansucrase</fullName>
    </submittedName>
</protein>
<dbReference type="AlphaFoldDB" id="A0A345HIF7"/>
<keyword evidence="2" id="KW-1185">Reference proteome</keyword>
<reference evidence="2" key="1">
    <citation type="submission" date="2018-07" db="EMBL/GenBank/DDBJ databases">
        <authorList>
            <person name="Zhao J."/>
        </authorList>
    </citation>
    <scope>NUCLEOTIDE SEQUENCE [LARGE SCALE GENOMIC DNA]</scope>
    <source>
        <strain evidence="2">GSSD-12</strain>
    </source>
</reference>
<gene>
    <name evidence="1" type="ORF">DVK44_00960</name>
</gene>
<dbReference type="KEGG" id="spad:DVK44_00960"/>
<organism evidence="1 2">
    <name type="scientific">Streptomyces paludis</name>
    <dbReference type="NCBI Taxonomy" id="2282738"/>
    <lineage>
        <taxon>Bacteria</taxon>
        <taxon>Bacillati</taxon>
        <taxon>Actinomycetota</taxon>
        <taxon>Actinomycetes</taxon>
        <taxon>Kitasatosporales</taxon>
        <taxon>Streptomycetaceae</taxon>
        <taxon>Streptomyces</taxon>
    </lineage>
</organism>
<dbReference type="EMBL" id="CP031194">
    <property type="protein sequence ID" value="AXG76481.1"/>
    <property type="molecule type" value="Genomic_DNA"/>
</dbReference>
<evidence type="ECO:0000313" key="1">
    <source>
        <dbReference type="EMBL" id="AXG76481.1"/>
    </source>
</evidence>
<dbReference type="Proteomes" id="UP000253868">
    <property type="component" value="Chromosome"/>
</dbReference>
<accession>A0A345HIF7</accession>
<dbReference type="RefSeq" id="WP_114657766.1">
    <property type="nucleotide sequence ID" value="NZ_CP031194.1"/>
</dbReference>
<proteinExistence type="predicted"/>
<dbReference type="OrthoDB" id="4827277at2"/>
<name>A0A345HIF7_9ACTN</name>